<comment type="caution">
    <text evidence="2">The sequence shown here is derived from an EMBL/GenBank/DDBJ whole genome shotgun (WGS) entry which is preliminary data.</text>
</comment>
<proteinExistence type="predicted"/>
<evidence type="ECO:0000256" key="1">
    <source>
        <dbReference type="SAM" id="MobiDB-lite"/>
    </source>
</evidence>
<dbReference type="AlphaFoldDB" id="A0A6N6JKI7"/>
<dbReference type="EMBL" id="BLJE01000006">
    <property type="protein sequence ID" value="GFE66833.1"/>
    <property type="molecule type" value="Genomic_DNA"/>
</dbReference>
<keyword evidence="3" id="KW-1185">Reference proteome</keyword>
<gene>
    <name evidence="2" type="ORF">KIN_39070</name>
</gene>
<sequence length="90" mass="9753">MSEIDPKGLMADAYQIDGIGISECRTIFLDWALGVPAGQDPRAAIEQLLVFYGTDAPDHPMTEVLKAGLAEQPEARRRGGRAARLSDRQG</sequence>
<protein>
    <submittedName>
        <fullName evidence="2">Uncharacterized protein</fullName>
    </submittedName>
</protein>
<accession>A0A6N6JKI7</accession>
<organism evidence="2 3">
    <name type="scientific">Litoreibacter roseus</name>
    <dbReference type="NCBI Taxonomy" id="2601869"/>
    <lineage>
        <taxon>Bacteria</taxon>
        <taxon>Pseudomonadati</taxon>
        <taxon>Pseudomonadota</taxon>
        <taxon>Alphaproteobacteria</taxon>
        <taxon>Rhodobacterales</taxon>
        <taxon>Roseobacteraceae</taxon>
        <taxon>Litoreibacter</taxon>
    </lineage>
</organism>
<evidence type="ECO:0000313" key="2">
    <source>
        <dbReference type="EMBL" id="GFE66833.1"/>
    </source>
</evidence>
<name>A0A6N6JKI7_9RHOB</name>
<dbReference type="Proteomes" id="UP000436822">
    <property type="component" value="Unassembled WGS sequence"/>
</dbReference>
<feature type="region of interest" description="Disordered" evidence="1">
    <location>
        <begin position="67"/>
        <end position="90"/>
    </location>
</feature>
<evidence type="ECO:0000313" key="3">
    <source>
        <dbReference type="Proteomes" id="UP000436822"/>
    </source>
</evidence>
<reference evidence="2 3" key="1">
    <citation type="submission" date="2019-12" db="EMBL/GenBank/DDBJ databases">
        <title>Litoreibacter badius sp. nov., a novel bacteriochlorophyll a-containing bacterium in the genus Litoreibacter.</title>
        <authorList>
            <person name="Kanamuro M."/>
            <person name="Takabe Y."/>
            <person name="Mori K."/>
            <person name="Takaichi S."/>
            <person name="Hanada S."/>
        </authorList>
    </citation>
    <scope>NUCLEOTIDE SEQUENCE [LARGE SCALE GENOMIC DNA]</scope>
    <source>
        <strain evidence="2 3">K6</strain>
    </source>
</reference>